<evidence type="ECO:0000313" key="7">
    <source>
        <dbReference type="Proteomes" id="UP000275461"/>
    </source>
</evidence>
<proteinExistence type="predicted"/>
<feature type="transmembrane region" description="Helical" evidence="5">
    <location>
        <begin position="172"/>
        <end position="190"/>
    </location>
</feature>
<feature type="transmembrane region" description="Helical" evidence="5">
    <location>
        <begin position="41"/>
        <end position="66"/>
    </location>
</feature>
<feature type="transmembrane region" description="Helical" evidence="5">
    <location>
        <begin position="202"/>
        <end position="221"/>
    </location>
</feature>
<comment type="subcellular location">
    <subcellularLocation>
        <location evidence="1">Membrane</location>
        <topology evidence="1">Multi-pass membrane protein</topology>
    </subcellularLocation>
</comment>
<dbReference type="Proteomes" id="UP000275461">
    <property type="component" value="Unassembled WGS sequence"/>
</dbReference>
<feature type="transmembrane region" description="Helical" evidence="5">
    <location>
        <begin position="233"/>
        <end position="250"/>
    </location>
</feature>
<dbReference type="GO" id="GO:0046583">
    <property type="term" value="F:monoatomic cation efflux transmembrane transporter activity"/>
    <property type="evidence" value="ECO:0007669"/>
    <property type="project" value="TreeGrafter"/>
</dbReference>
<dbReference type="RefSeq" id="WP_121440745.1">
    <property type="nucleotide sequence ID" value="NZ_RCDA01000001.1"/>
</dbReference>
<dbReference type="CDD" id="cd09323">
    <property type="entry name" value="TDT_SLAC1_like"/>
    <property type="match status" value="1"/>
</dbReference>
<dbReference type="InterPro" id="IPR038665">
    <property type="entry name" value="Voltage-dep_anion_channel_sf"/>
</dbReference>
<feature type="transmembrane region" description="Helical" evidence="5">
    <location>
        <begin position="262"/>
        <end position="281"/>
    </location>
</feature>
<dbReference type="OrthoDB" id="309023at2"/>
<evidence type="ECO:0000313" key="6">
    <source>
        <dbReference type="EMBL" id="RLK50241.1"/>
    </source>
</evidence>
<feature type="transmembrane region" description="Helical" evidence="5">
    <location>
        <begin position="287"/>
        <end position="309"/>
    </location>
</feature>
<evidence type="ECO:0000256" key="5">
    <source>
        <dbReference type="SAM" id="Phobius"/>
    </source>
</evidence>
<reference evidence="6 7" key="1">
    <citation type="submission" date="2018-10" db="EMBL/GenBank/DDBJ databases">
        <title>Genomic Encyclopedia of Type Strains, Phase IV (KMG-IV): sequencing the most valuable type-strain genomes for metagenomic binning, comparative biology and taxonomic classification.</title>
        <authorList>
            <person name="Goeker M."/>
        </authorList>
    </citation>
    <scope>NUCLEOTIDE SEQUENCE [LARGE SCALE GENOMIC DNA]</scope>
    <source>
        <strain evidence="6 7">DSM 12769</strain>
    </source>
</reference>
<accession>A0A498CDD1</accession>
<keyword evidence="3 5" id="KW-1133">Transmembrane helix</keyword>
<dbReference type="EMBL" id="RCDA01000001">
    <property type="protein sequence ID" value="RLK50241.1"/>
    <property type="molecule type" value="Genomic_DNA"/>
</dbReference>
<keyword evidence="2 5" id="KW-0812">Transmembrane</keyword>
<dbReference type="InterPro" id="IPR052951">
    <property type="entry name" value="Tellurite_res_ion_channel"/>
</dbReference>
<feature type="transmembrane region" description="Helical" evidence="5">
    <location>
        <begin position="112"/>
        <end position="134"/>
    </location>
</feature>
<dbReference type="PANTHER" id="PTHR37955:SF1">
    <property type="entry name" value="DEP DOMAIN-CONTAINING PROTEIN"/>
    <property type="match status" value="1"/>
</dbReference>
<feature type="transmembrane region" description="Helical" evidence="5">
    <location>
        <begin position="146"/>
        <end position="166"/>
    </location>
</feature>
<protein>
    <submittedName>
        <fullName evidence="6">Tellurite resistance protein</fullName>
    </submittedName>
</protein>
<dbReference type="Gene3D" id="1.50.10.150">
    <property type="entry name" value="Voltage-dependent anion channel"/>
    <property type="match status" value="1"/>
</dbReference>
<evidence type="ECO:0000256" key="2">
    <source>
        <dbReference type="ARBA" id="ARBA00022692"/>
    </source>
</evidence>
<gene>
    <name evidence="6" type="ORF">DFR31_0131</name>
</gene>
<dbReference type="InterPro" id="IPR004695">
    <property type="entry name" value="SLAC1/Mae1/Ssu1/TehA"/>
</dbReference>
<keyword evidence="7" id="KW-1185">Reference proteome</keyword>
<sequence>MAESQLPGRSLEHMPIPLFATVMGTAGLALAWRAAEGAWGWSAGISVGLTVLVVALFAFLSVAYVMKFVRYRDAVKAEFHHPVKMNFFPAISISLVLVAMLLQPHVTWLAGAFWLLGAALHITFTLVVMSIWIGQRQFEIAHINPAWFIPVVGNVLMPLAGVPLGFVELSWFFFSVGVVFWLVLMTLMFYRFIFHDPLPERLLPTLAILLAPPAVGFLAWTDLNGGDINAFGRVLYYTGLFTFLLLVIRARGFGRLPFFLSWWAYSFPVAAFSIATLTMASMVPSTFLAVVGALLVLLTTALVIALVVMTLKAARAGKICVPE</sequence>
<dbReference type="PANTHER" id="PTHR37955">
    <property type="entry name" value="TELLURITE RESISTANCE PROTEIN TEHA"/>
    <property type="match status" value="1"/>
</dbReference>
<dbReference type="AlphaFoldDB" id="A0A498CDD1"/>
<feature type="transmembrane region" description="Helical" evidence="5">
    <location>
        <begin position="87"/>
        <end position="106"/>
    </location>
</feature>
<keyword evidence="4 5" id="KW-0472">Membrane</keyword>
<organism evidence="6 7">
    <name type="scientific">Alkalispirillum mobile</name>
    <dbReference type="NCBI Taxonomy" id="85925"/>
    <lineage>
        <taxon>Bacteria</taxon>
        <taxon>Pseudomonadati</taxon>
        <taxon>Pseudomonadota</taxon>
        <taxon>Gammaproteobacteria</taxon>
        <taxon>Chromatiales</taxon>
        <taxon>Ectothiorhodospiraceae</taxon>
        <taxon>Alkalispirillum</taxon>
    </lineage>
</organism>
<dbReference type="Pfam" id="PF03595">
    <property type="entry name" value="SLAC1"/>
    <property type="match status" value="1"/>
</dbReference>
<name>A0A498CDD1_9GAMM</name>
<evidence type="ECO:0000256" key="1">
    <source>
        <dbReference type="ARBA" id="ARBA00004141"/>
    </source>
</evidence>
<feature type="transmembrane region" description="Helical" evidence="5">
    <location>
        <begin position="16"/>
        <end position="35"/>
    </location>
</feature>
<comment type="caution">
    <text evidence="6">The sequence shown here is derived from an EMBL/GenBank/DDBJ whole genome shotgun (WGS) entry which is preliminary data.</text>
</comment>
<evidence type="ECO:0000256" key="4">
    <source>
        <dbReference type="ARBA" id="ARBA00023136"/>
    </source>
</evidence>
<dbReference type="GO" id="GO:0005886">
    <property type="term" value="C:plasma membrane"/>
    <property type="evidence" value="ECO:0007669"/>
    <property type="project" value="TreeGrafter"/>
</dbReference>
<evidence type="ECO:0000256" key="3">
    <source>
        <dbReference type="ARBA" id="ARBA00022989"/>
    </source>
</evidence>